<reference evidence="2" key="1">
    <citation type="journal article" name="BMC Genomics">
        <title>Long-read sequencing and de novo genome assembly of marine medaka (Oryzias melastigma).</title>
        <authorList>
            <person name="Liang P."/>
            <person name="Saqib H.S.A."/>
            <person name="Ni X."/>
            <person name="Shen Y."/>
        </authorList>
    </citation>
    <scope>NUCLEOTIDE SEQUENCE</scope>
    <source>
        <strain evidence="2">Bigg-433</strain>
    </source>
</reference>
<sequence>MTEEQKSKGSAEQESKLNTSAEPMEEDGMEISTAASMGATECSTRRMTRALKNSVLQQQMINVDEVLQVLDEEMPPLVVDREKLKELLEKVVAKTDDYEVYKLEKLYALLCQCIYRNRKAYNKTTLIQELEKEIQDFN</sequence>
<feature type="region of interest" description="Disordered" evidence="1">
    <location>
        <begin position="1"/>
        <end position="30"/>
    </location>
</feature>
<comment type="caution">
    <text evidence="2">The sequence shown here is derived from an EMBL/GenBank/DDBJ whole genome shotgun (WGS) entry which is preliminary data.</text>
</comment>
<feature type="compositionally biased region" description="Basic and acidic residues" evidence="1">
    <location>
        <begin position="1"/>
        <end position="15"/>
    </location>
</feature>
<dbReference type="AlphaFoldDB" id="A0A834BM59"/>
<evidence type="ECO:0000256" key="1">
    <source>
        <dbReference type="SAM" id="MobiDB-lite"/>
    </source>
</evidence>
<gene>
    <name evidence="2" type="ORF">FQA47_008818</name>
</gene>
<dbReference type="Proteomes" id="UP000646548">
    <property type="component" value="Unassembled WGS sequence"/>
</dbReference>
<accession>A0A834BM59</accession>
<proteinExistence type="predicted"/>
<evidence type="ECO:0000313" key="3">
    <source>
        <dbReference type="Proteomes" id="UP000646548"/>
    </source>
</evidence>
<evidence type="ECO:0000313" key="2">
    <source>
        <dbReference type="EMBL" id="KAF6716212.1"/>
    </source>
</evidence>
<organism evidence="2 3">
    <name type="scientific">Oryzias melastigma</name>
    <name type="common">Marine medaka</name>
    <dbReference type="NCBI Taxonomy" id="30732"/>
    <lineage>
        <taxon>Eukaryota</taxon>
        <taxon>Metazoa</taxon>
        <taxon>Chordata</taxon>
        <taxon>Craniata</taxon>
        <taxon>Vertebrata</taxon>
        <taxon>Euteleostomi</taxon>
        <taxon>Actinopterygii</taxon>
        <taxon>Neopterygii</taxon>
        <taxon>Teleostei</taxon>
        <taxon>Neoteleostei</taxon>
        <taxon>Acanthomorphata</taxon>
        <taxon>Ovalentaria</taxon>
        <taxon>Atherinomorphae</taxon>
        <taxon>Beloniformes</taxon>
        <taxon>Adrianichthyidae</taxon>
        <taxon>Oryziinae</taxon>
        <taxon>Oryzias</taxon>
    </lineage>
</organism>
<protein>
    <submittedName>
        <fullName evidence="2">ATPase family AAA domain-containing protein 2</fullName>
    </submittedName>
</protein>
<dbReference type="EMBL" id="WKFB01000989">
    <property type="protein sequence ID" value="KAF6716212.1"/>
    <property type="molecule type" value="Genomic_DNA"/>
</dbReference>
<name>A0A834BM59_ORYME</name>